<organism evidence="2 3">
    <name type="scientific">Chitinophaga polysaccharea</name>
    <dbReference type="NCBI Taxonomy" id="1293035"/>
    <lineage>
        <taxon>Bacteria</taxon>
        <taxon>Pseudomonadati</taxon>
        <taxon>Bacteroidota</taxon>
        <taxon>Chitinophagia</taxon>
        <taxon>Chitinophagales</taxon>
        <taxon>Chitinophagaceae</taxon>
        <taxon>Chitinophaga</taxon>
    </lineage>
</organism>
<feature type="domain" description="DUF3347" evidence="1">
    <location>
        <begin position="54"/>
        <end position="131"/>
    </location>
</feature>
<dbReference type="OrthoDB" id="5513217at2"/>
<dbReference type="Pfam" id="PF11827">
    <property type="entry name" value="DUF3347"/>
    <property type="match status" value="1"/>
</dbReference>
<dbReference type="Proteomes" id="UP000320811">
    <property type="component" value="Unassembled WGS sequence"/>
</dbReference>
<reference evidence="2 3" key="1">
    <citation type="submission" date="2019-06" db="EMBL/GenBank/DDBJ databases">
        <title>Sorghum-associated microbial communities from plants grown in Nebraska, USA.</title>
        <authorList>
            <person name="Schachtman D."/>
        </authorList>
    </citation>
    <scope>NUCLEOTIDE SEQUENCE [LARGE SCALE GENOMIC DNA]</scope>
    <source>
        <strain evidence="2 3">1209</strain>
    </source>
</reference>
<accession>A0A561PW41</accession>
<dbReference type="RefSeq" id="WP_145665637.1">
    <property type="nucleotide sequence ID" value="NZ_VIWO01000002.1"/>
</dbReference>
<dbReference type="AlphaFoldDB" id="A0A561PW41"/>
<dbReference type="InterPro" id="IPR021782">
    <property type="entry name" value="DUF3347"/>
</dbReference>
<protein>
    <submittedName>
        <fullName evidence="2">Uncharacterized protein DUF3347</fullName>
    </submittedName>
</protein>
<name>A0A561PW41_9BACT</name>
<dbReference type="EMBL" id="VIWO01000002">
    <property type="protein sequence ID" value="TWF42320.1"/>
    <property type="molecule type" value="Genomic_DNA"/>
</dbReference>
<keyword evidence="3" id="KW-1185">Reference proteome</keyword>
<gene>
    <name evidence="2" type="ORF">FHW36_10275</name>
</gene>
<sequence>MLFKISLPVLAAIFFTACNHNGNKPTTGTAAPEQVSAPTPAQGLQINDDKLHAVFQQYEQLTAALVKGDMAAAKIAANAIQLGAGQVNNGQVVADAARKITTAADVETQRNSFATLSKDMIALVKQSGLKSGALYVDFCPMAQQDKGAHWLSRNKAIENPYFGEQMLTCGSVQETLQ</sequence>
<evidence type="ECO:0000313" key="3">
    <source>
        <dbReference type="Proteomes" id="UP000320811"/>
    </source>
</evidence>
<evidence type="ECO:0000313" key="2">
    <source>
        <dbReference type="EMBL" id="TWF42320.1"/>
    </source>
</evidence>
<proteinExistence type="predicted"/>
<comment type="caution">
    <text evidence="2">The sequence shown here is derived from an EMBL/GenBank/DDBJ whole genome shotgun (WGS) entry which is preliminary data.</text>
</comment>
<dbReference type="PROSITE" id="PS51257">
    <property type="entry name" value="PROKAR_LIPOPROTEIN"/>
    <property type="match status" value="1"/>
</dbReference>
<evidence type="ECO:0000259" key="1">
    <source>
        <dbReference type="Pfam" id="PF11827"/>
    </source>
</evidence>